<organism evidence="2 3">
    <name type="scientific">Salinomyces thailandicus</name>
    <dbReference type="NCBI Taxonomy" id="706561"/>
    <lineage>
        <taxon>Eukaryota</taxon>
        <taxon>Fungi</taxon>
        <taxon>Dikarya</taxon>
        <taxon>Ascomycota</taxon>
        <taxon>Pezizomycotina</taxon>
        <taxon>Dothideomycetes</taxon>
        <taxon>Dothideomycetidae</taxon>
        <taxon>Mycosphaerellales</taxon>
        <taxon>Teratosphaeriaceae</taxon>
        <taxon>Salinomyces</taxon>
    </lineage>
</organism>
<proteinExistence type="predicted"/>
<dbReference type="AlphaFoldDB" id="A0A4U0TYW8"/>
<evidence type="ECO:0000256" key="1">
    <source>
        <dbReference type="SAM" id="MobiDB-lite"/>
    </source>
</evidence>
<accession>A0A4U0TYW8</accession>
<dbReference type="EMBL" id="NAJL01000025">
    <property type="protein sequence ID" value="TKA26975.1"/>
    <property type="molecule type" value="Genomic_DNA"/>
</dbReference>
<feature type="region of interest" description="Disordered" evidence="1">
    <location>
        <begin position="44"/>
        <end position="72"/>
    </location>
</feature>
<keyword evidence="3" id="KW-1185">Reference proteome</keyword>
<dbReference type="Proteomes" id="UP000308549">
    <property type="component" value="Unassembled WGS sequence"/>
</dbReference>
<evidence type="ECO:0000313" key="2">
    <source>
        <dbReference type="EMBL" id="TKA26975.1"/>
    </source>
</evidence>
<comment type="caution">
    <text evidence="2">The sequence shown here is derived from an EMBL/GenBank/DDBJ whole genome shotgun (WGS) entry which is preliminary data.</text>
</comment>
<name>A0A4U0TYW8_9PEZI</name>
<evidence type="ECO:0000313" key="3">
    <source>
        <dbReference type="Proteomes" id="UP000308549"/>
    </source>
</evidence>
<sequence>MSYPPHSRSIQSEPPRPPLETNGAPGIDDIVGLRQQILGRTFPLPQPPGFTIQPKMRCPSRRPDTDTKGNPADNATVLFLEPHLRPLAKDFNIVVSTASAGDAFCARLVLTVIDVADGPLRRILVARGKEQPTLPLALSQLLKTTCLILETKGLDFVGGLKTESDWKEAYGGWYEKSLVWKADHIVEEQL</sequence>
<gene>
    <name evidence="2" type="ORF">B0A50_05166</name>
</gene>
<reference evidence="2 3" key="1">
    <citation type="submission" date="2017-03" db="EMBL/GenBank/DDBJ databases">
        <title>Genomes of endolithic fungi from Antarctica.</title>
        <authorList>
            <person name="Coleine C."/>
            <person name="Masonjones S."/>
            <person name="Stajich J.E."/>
        </authorList>
    </citation>
    <scope>NUCLEOTIDE SEQUENCE [LARGE SCALE GENOMIC DNA]</scope>
    <source>
        <strain evidence="2 3">CCFEE 6315</strain>
    </source>
</reference>
<protein>
    <submittedName>
        <fullName evidence="2">Uncharacterized protein</fullName>
    </submittedName>
</protein>
<feature type="region of interest" description="Disordered" evidence="1">
    <location>
        <begin position="1"/>
        <end position="26"/>
    </location>
</feature>